<reference evidence="2 3" key="1">
    <citation type="journal article" date="2018" name="Front. Microbiol.">
        <title>Genome-Wide Analysis of Corynespora cassiicola Leaf Fall Disease Putative Effectors.</title>
        <authorList>
            <person name="Lopez D."/>
            <person name="Ribeiro S."/>
            <person name="Label P."/>
            <person name="Fumanal B."/>
            <person name="Venisse J.S."/>
            <person name="Kohler A."/>
            <person name="de Oliveira R.R."/>
            <person name="Labutti K."/>
            <person name="Lipzen A."/>
            <person name="Lail K."/>
            <person name="Bauer D."/>
            <person name="Ohm R.A."/>
            <person name="Barry K.W."/>
            <person name="Spatafora J."/>
            <person name="Grigoriev I.V."/>
            <person name="Martin F.M."/>
            <person name="Pujade-Renaud V."/>
        </authorList>
    </citation>
    <scope>NUCLEOTIDE SEQUENCE [LARGE SCALE GENOMIC DNA]</scope>
    <source>
        <strain evidence="2 3">Philippines</strain>
    </source>
</reference>
<proteinExistence type="predicted"/>
<feature type="region of interest" description="Disordered" evidence="1">
    <location>
        <begin position="1"/>
        <end position="61"/>
    </location>
</feature>
<evidence type="ECO:0000313" key="3">
    <source>
        <dbReference type="Proteomes" id="UP000240883"/>
    </source>
</evidence>
<protein>
    <submittedName>
        <fullName evidence="2">Uncharacterized protein</fullName>
    </submittedName>
</protein>
<organism evidence="2 3">
    <name type="scientific">Corynespora cassiicola Philippines</name>
    <dbReference type="NCBI Taxonomy" id="1448308"/>
    <lineage>
        <taxon>Eukaryota</taxon>
        <taxon>Fungi</taxon>
        <taxon>Dikarya</taxon>
        <taxon>Ascomycota</taxon>
        <taxon>Pezizomycotina</taxon>
        <taxon>Dothideomycetes</taxon>
        <taxon>Pleosporomycetidae</taxon>
        <taxon>Pleosporales</taxon>
        <taxon>Corynesporascaceae</taxon>
        <taxon>Corynespora</taxon>
    </lineage>
</organism>
<dbReference type="AlphaFoldDB" id="A0A2T2P8S3"/>
<keyword evidence="3" id="KW-1185">Reference proteome</keyword>
<dbReference type="OrthoDB" id="3937309at2759"/>
<feature type="region of interest" description="Disordered" evidence="1">
    <location>
        <begin position="81"/>
        <end position="193"/>
    </location>
</feature>
<feature type="compositionally biased region" description="Polar residues" evidence="1">
    <location>
        <begin position="152"/>
        <end position="161"/>
    </location>
</feature>
<evidence type="ECO:0000313" key="2">
    <source>
        <dbReference type="EMBL" id="PSN73768.1"/>
    </source>
</evidence>
<gene>
    <name evidence="2" type="ORF">BS50DRAFT_195340</name>
</gene>
<accession>A0A2T2P8S3</accession>
<feature type="compositionally biased region" description="Basic and acidic residues" evidence="1">
    <location>
        <begin position="83"/>
        <end position="93"/>
    </location>
</feature>
<feature type="compositionally biased region" description="Polar residues" evidence="1">
    <location>
        <begin position="101"/>
        <end position="116"/>
    </location>
</feature>
<dbReference type="Proteomes" id="UP000240883">
    <property type="component" value="Unassembled WGS sequence"/>
</dbReference>
<feature type="compositionally biased region" description="Low complexity" evidence="1">
    <location>
        <begin position="26"/>
        <end position="41"/>
    </location>
</feature>
<name>A0A2T2P8S3_CORCC</name>
<evidence type="ECO:0000256" key="1">
    <source>
        <dbReference type="SAM" id="MobiDB-lite"/>
    </source>
</evidence>
<sequence>MLRLRPSELTLTPADVDETRRRTQSRRLAAASAAPLSTSARRQPRHLHSGPRLVRGPERSRDDAVARLGEIPILRPHSAVHASTDHHDAHVDDGPADPSPVRSTQARLSPMASSTPAHLATPSPARSLRLPFRPVPGSPRVPSGAAPISPSEVGSTLTAQPTPKHGGSSETPASIPSDLDADGDLGLSAAPDGHSRAYMAQLVF</sequence>
<dbReference type="EMBL" id="KZ678129">
    <property type="protein sequence ID" value="PSN73768.1"/>
    <property type="molecule type" value="Genomic_DNA"/>
</dbReference>